<feature type="transmembrane region" description="Helical" evidence="1">
    <location>
        <begin position="47"/>
        <end position="66"/>
    </location>
</feature>
<keyword evidence="3" id="KW-1185">Reference proteome</keyword>
<evidence type="ECO:0000313" key="3">
    <source>
        <dbReference type="Proteomes" id="UP000785613"/>
    </source>
</evidence>
<dbReference type="RefSeq" id="WP_167230925.1">
    <property type="nucleotide sequence ID" value="NZ_VUYU01000030.1"/>
</dbReference>
<gene>
    <name evidence="2" type="ORF">F0185_28735</name>
</gene>
<name>A0ABX0LSS0_9BURK</name>
<feature type="transmembrane region" description="Helical" evidence="1">
    <location>
        <begin position="72"/>
        <end position="90"/>
    </location>
</feature>
<proteinExistence type="predicted"/>
<protein>
    <submittedName>
        <fullName evidence="2">Uncharacterized protein</fullName>
    </submittedName>
</protein>
<feature type="transmembrane region" description="Helical" evidence="1">
    <location>
        <begin position="12"/>
        <end position="35"/>
    </location>
</feature>
<reference evidence="2 3" key="1">
    <citation type="submission" date="2019-09" db="EMBL/GenBank/DDBJ databases">
        <title>Taxonomy of Antarctic Massilia spp.: description of Massilia rubra sp. nov., Massilia aquatica sp. nov., Massilia mucilaginosa sp. nov., Massilia frigida sp. nov. isolated from streams, lakes and regoliths.</title>
        <authorList>
            <person name="Holochova P."/>
            <person name="Sedlacek I."/>
            <person name="Kralova S."/>
            <person name="Maslanova I."/>
            <person name="Busse H.-J."/>
            <person name="Stankova E."/>
            <person name="Vrbovska V."/>
            <person name="Kovarovic V."/>
            <person name="Bartak M."/>
            <person name="Svec P."/>
            <person name="Pantucek R."/>
        </authorList>
    </citation>
    <scope>NUCLEOTIDE SEQUENCE [LARGE SCALE GENOMIC DNA]</scope>
    <source>
        <strain evidence="2 3">CCM 8692</strain>
    </source>
</reference>
<comment type="caution">
    <text evidence="2">The sequence shown here is derived from an EMBL/GenBank/DDBJ whole genome shotgun (WGS) entry which is preliminary data.</text>
</comment>
<keyword evidence="1" id="KW-1133">Transmembrane helix</keyword>
<sequence>MDDSDTTPEQEAARINVFAHMALGIGVMLPLVAALNRIGDIELAGRFLGASALGVLILLGLLKLILKDHAPVGMAWAKLGIGIVLVVLGIRQINSAERDLHAIKQAARQVVATMNEKEDPEPAAAPAASEEARQIVAVVNGVNALLKRQMAQTDLLNKEFDKVDMGDTLTPSSLTTRAGIDGSRRKLVRFGELIGQRDRLLADSVAEGRQFLLTAKVPEHYRAPALANATKVAKQTLGLSAELSAVQKEFIKQMSAMLDFSQAQLGRTVMQKGDLMFAGERELATYRRLAVAIDKTGAREEAIVARFNAHVQQLKDNANNKFKTL</sequence>
<dbReference type="Proteomes" id="UP000785613">
    <property type="component" value="Unassembled WGS sequence"/>
</dbReference>
<accession>A0ABX0LSS0</accession>
<organism evidence="2 3">
    <name type="scientific">Massilia rubra</name>
    <dbReference type="NCBI Taxonomy" id="2607910"/>
    <lineage>
        <taxon>Bacteria</taxon>
        <taxon>Pseudomonadati</taxon>
        <taxon>Pseudomonadota</taxon>
        <taxon>Betaproteobacteria</taxon>
        <taxon>Burkholderiales</taxon>
        <taxon>Oxalobacteraceae</taxon>
        <taxon>Telluria group</taxon>
        <taxon>Massilia</taxon>
    </lineage>
</organism>
<keyword evidence="1" id="KW-0812">Transmembrane</keyword>
<keyword evidence="1" id="KW-0472">Membrane</keyword>
<dbReference type="EMBL" id="VUYU01000030">
    <property type="protein sequence ID" value="NHZ37553.1"/>
    <property type="molecule type" value="Genomic_DNA"/>
</dbReference>
<evidence type="ECO:0000313" key="2">
    <source>
        <dbReference type="EMBL" id="NHZ37553.1"/>
    </source>
</evidence>
<evidence type="ECO:0000256" key="1">
    <source>
        <dbReference type="SAM" id="Phobius"/>
    </source>
</evidence>